<keyword evidence="2" id="KW-1185">Reference proteome</keyword>
<dbReference type="Proteomes" id="UP000199607">
    <property type="component" value="Unassembled WGS sequence"/>
</dbReference>
<dbReference type="STRING" id="553466.SAMN04487950_1993"/>
<reference evidence="2" key="1">
    <citation type="submission" date="2016-10" db="EMBL/GenBank/DDBJ databases">
        <authorList>
            <person name="Varghese N."/>
            <person name="Submissions S."/>
        </authorList>
    </citation>
    <scope>NUCLEOTIDE SEQUENCE [LARGE SCALE GENOMIC DNA]</scope>
    <source>
        <strain evidence="2">CGMCC 1.7738</strain>
    </source>
</reference>
<gene>
    <name evidence="1" type="ORF">SAMN04487950_1993</name>
</gene>
<accession>A0A1I4ECN4</accession>
<dbReference type="AlphaFoldDB" id="A0A1I4ECN4"/>
<evidence type="ECO:0000313" key="2">
    <source>
        <dbReference type="Proteomes" id="UP000199607"/>
    </source>
</evidence>
<organism evidence="1 2">
    <name type="scientific">Halogranum rubrum</name>
    <dbReference type="NCBI Taxonomy" id="553466"/>
    <lineage>
        <taxon>Archaea</taxon>
        <taxon>Methanobacteriati</taxon>
        <taxon>Methanobacteriota</taxon>
        <taxon>Stenosarchaea group</taxon>
        <taxon>Halobacteria</taxon>
        <taxon>Halobacteriales</taxon>
        <taxon>Haloferacaceae</taxon>
    </lineage>
</organism>
<protein>
    <submittedName>
        <fullName evidence="1">Uncharacterized protein</fullName>
    </submittedName>
</protein>
<evidence type="ECO:0000313" key="1">
    <source>
        <dbReference type="EMBL" id="SFL02116.1"/>
    </source>
</evidence>
<name>A0A1I4ECN4_9EURY</name>
<sequence>MVSPYERASNSTKRWSRRSIVQTAGAVLLTVLTTGCLFRTGQNHGVTDVVIKNSTDSQKEVTVVFVDCSISNDKQQTVEVSPGATQKLNNVVVMNSGVCELSLEIQGREKATHNWKVARSTLVADIKKNKVRFYTQ</sequence>
<dbReference type="EMBL" id="FOTC01000002">
    <property type="protein sequence ID" value="SFL02116.1"/>
    <property type="molecule type" value="Genomic_DNA"/>
</dbReference>
<proteinExistence type="predicted"/>